<gene>
    <name evidence="2" type="ORF">ASPGLDRAFT_175388</name>
</gene>
<dbReference type="STRING" id="1160497.A0A1L9VDM3"/>
<feature type="region of interest" description="Disordered" evidence="1">
    <location>
        <begin position="1"/>
        <end position="30"/>
    </location>
</feature>
<dbReference type="OrthoDB" id="5366256at2759"/>
<evidence type="ECO:0000256" key="1">
    <source>
        <dbReference type="SAM" id="MobiDB-lite"/>
    </source>
</evidence>
<dbReference type="RefSeq" id="XP_022398735.1">
    <property type="nucleotide sequence ID" value="XM_022542847.1"/>
</dbReference>
<evidence type="ECO:0000313" key="3">
    <source>
        <dbReference type="Proteomes" id="UP000184300"/>
    </source>
</evidence>
<dbReference type="GeneID" id="34459108"/>
<dbReference type="Proteomes" id="UP000184300">
    <property type="component" value="Unassembled WGS sequence"/>
</dbReference>
<feature type="compositionally biased region" description="Polar residues" evidence="1">
    <location>
        <begin position="1"/>
        <end position="11"/>
    </location>
</feature>
<reference evidence="3" key="1">
    <citation type="journal article" date="2017" name="Genome Biol.">
        <title>Comparative genomics reveals high biological diversity and specific adaptations in the industrially and medically important fungal genus Aspergillus.</title>
        <authorList>
            <person name="de Vries R.P."/>
            <person name="Riley R."/>
            <person name="Wiebenga A."/>
            <person name="Aguilar-Osorio G."/>
            <person name="Amillis S."/>
            <person name="Uchima C.A."/>
            <person name="Anderluh G."/>
            <person name="Asadollahi M."/>
            <person name="Askin M."/>
            <person name="Barry K."/>
            <person name="Battaglia E."/>
            <person name="Bayram O."/>
            <person name="Benocci T."/>
            <person name="Braus-Stromeyer S.A."/>
            <person name="Caldana C."/>
            <person name="Canovas D."/>
            <person name="Cerqueira G.C."/>
            <person name="Chen F."/>
            <person name="Chen W."/>
            <person name="Choi C."/>
            <person name="Clum A."/>
            <person name="Dos Santos R.A."/>
            <person name="Damasio A.R."/>
            <person name="Diallinas G."/>
            <person name="Emri T."/>
            <person name="Fekete E."/>
            <person name="Flipphi M."/>
            <person name="Freyberg S."/>
            <person name="Gallo A."/>
            <person name="Gournas C."/>
            <person name="Habgood R."/>
            <person name="Hainaut M."/>
            <person name="Harispe M.L."/>
            <person name="Henrissat B."/>
            <person name="Hilden K.S."/>
            <person name="Hope R."/>
            <person name="Hossain A."/>
            <person name="Karabika E."/>
            <person name="Karaffa L."/>
            <person name="Karanyi Z."/>
            <person name="Krasevec N."/>
            <person name="Kuo A."/>
            <person name="Kusch H."/>
            <person name="LaButti K."/>
            <person name="Lagendijk E.L."/>
            <person name="Lapidus A."/>
            <person name="Levasseur A."/>
            <person name="Lindquist E."/>
            <person name="Lipzen A."/>
            <person name="Logrieco A.F."/>
            <person name="MacCabe A."/>
            <person name="Maekelae M.R."/>
            <person name="Malavazi I."/>
            <person name="Melin P."/>
            <person name="Meyer V."/>
            <person name="Mielnichuk N."/>
            <person name="Miskei M."/>
            <person name="Molnar A.P."/>
            <person name="Mule G."/>
            <person name="Ngan C.Y."/>
            <person name="Orejas M."/>
            <person name="Orosz E."/>
            <person name="Ouedraogo J.P."/>
            <person name="Overkamp K.M."/>
            <person name="Park H.-S."/>
            <person name="Perrone G."/>
            <person name="Piumi F."/>
            <person name="Punt P.J."/>
            <person name="Ram A.F."/>
            <person name="Ramon A."/>
            <person name="Rauscher S."/>
            <person name="Record E."/>
            <person name="Riano-Pachon D.M."/>
            <person name="Robert V."/>
            <person name="Roehrig J."/>
            <person name="Ruller R."/>
            <person name="Salamov A."/>
            <person name="Salih N.S."/>
            <person name="Samson R.A."/>
            <person name="Sandor E."/>
            <person name="Sanguinetti M."/>
            <person name="Schuetze T."/>
            <person name="Sepcic K."/>
            <person name="Shelest E."/>
            <person name="Sherlock G."/>
            <person name="Sophianopoulou V."/>
            <person name="Squina F.M."/>
            <person name="Sun H."/>
            <person name="Susca A."/>
            <person name="Todd R.B."/>
            <person name="Tsang A."/>
            <person name="Unkles S.E."/>
            <person name="van de Wiele N."/>
            <person name="van Rossen-Uffink D."/>
            <person name="Oliveira J.V."/>
            <person name="Vesth T.C."/>
            <person name="Visser J."/>
            <person name="Yu J.-H."/>
            <person name="Zhou M."/>
            <person name="Andersen M.R."/>
            <person name="Archer D.B."/>
            <person name="Baker S.E."/>
            <person name="Benoit I."/>
            <person name="Brakhage A.A."/>
            <person name="Braus G.H."/>
            <person name="Fischer R."/>
            <person name="Frisvad J.C."/>
            <person name="Goldman G.H."/>
            <person name="Houbraken J."/>
            <person name="Oakley B."/>
            <person name="Pocsi I."/>
            <person name="Scazzocchio C."/>
            <person name="Seiboth B."/>
            <person name="vanKuyk P.A."/>
            <person name="Wortman J."/>
            <person name="Dyer P.S."/>
            <person name="Grigoriev I.V."/>
        </authorList>
    </citation>
    <scope>NUCLEOTIDE SEQUENCE [LARGE SCALE GENOMIC DNA]</scope>
    <source>
        <strain evidence="3">CBS 516.65</strain>
    </source>
</reference>
<protein>
    <recommendedName>
        <fullName evidence="4">C2H2-type domain-containing protein</fullName>
    </recommendedName>
</protein>
<proteinExistence type="predicted"/>
<sequence length="250" mass="28414">MSLTTMRSSPLTFAPAPQAGKAAQGQPGLLANDSIDNHDAFFRLSLPEFKNTSPEIYDTQDDSFCTSRDQDYFTSPFTTAEINELQCQYFNNSEPFWSALNEQNEASMLPESIMPTGNTTHQPQDPSFDPFLRALQGSPDNHTLNQTPDPQIFGLDEAHELPPMDEIPICWEHGCNGKVFSSWSNLRRHERERASQAPRCYCPRCGAYFTRTTARNQHLANMSCSRIRRYSNGRTRLIMKKIQDNFGFQS</sequence>
<evidence type="ECO:0008006" key="4">
    <source>
        <dbReference type="Google" id="ProtNLM"/>
    </source>
</evidence>
<keyword evidence="3" id="KW-1185">Reference proteome</keyword>
<dbReference type="EMBL" id="KV878903">
    <property type="protein sequence ID" value="OJJ82037.1"/>
    <property type="molecule type" value="Genomic_DNA"/>
</dbReference>
<dbReference type="AlphaFoldDB" id="A0A1L9VDM3"/>
<dbReference type="Gene3D" id="3.30.160.60">
    <property type="entry name" value="Classic Zinc Finger"/>
    <property type="match status" value="1"/>
</dbReference>
<organism evidence="2 3">
    <name type="scientific">Aspergillus glaucus CBS 516.65</name>
    <dbReference type="NCBI Taxonomy" id="1160497"/>
    <lineage>
        <taxon>Eukaryota</taxon>
        <taxon>Fungi</taxon>
        <taxon>Dikarya</taxon>
        <taxon>Ascomycota</taxon>
        <taxon>Pezizomycotina</taxon>
        <taxon>Eurotiomycetes</taxon>
        <taxon>Eurotiomycetidae</taxon>
        <taxon>Eurotiales</taxon>
        <taxon>Aspergillaceae</taxon>
        <taxon>Aspergillus</taxon>
        <taxon>Aspergillus subgen. Aspergillus</taxon>
    </lineage>
</organism>
<accession>A0A1L9VDM3</accession>
<evidence type="ECO:0000313" key="2">
    <source>
        <dbReference type="EMBL" id="OJJ82037.1"/>
    </source>
</evidence>
<feature type="compositionally biased region" description="Low complexity" evidence="1">
    <location>
        <begin position="14"/>
        <end position="30"/>
    </location>
</feature>
<name>A0A1L9VDM3_ASPGL</name>
<dbReference type="VEuPathDB" id="FungiDB:ASPGLDRAFT_175388"/>